<dbReference type="AlphaFoldDB" id="A0A3M7AE81"/>
<gene>
    <name evidence="3" type="ORF">D0865_16298</name>
</gene>
<feature type="coiled-coil region" evidence="1">
    <location>
        <begin position="152"/>
        <end position="186"/>
    </location>
</feature>
<evidence type="ECO:0000256" key="1">
    <source>
        <dbReference type="SAM" id="Coils"/>
    </source>
</evidence>
<evidence type="ECO:0000313" key="3">
    <source>
        <dbReference type="EMBL" id="RMY25787.1"/>
    </source>
</evidence>
<dbReference type="PANTHER" id="PTHR42067">
    <property type="entry name" value="YALI0C15378P"/>
    <property type="match status" value="1"/>
</dbReference>
<dbReference type="Proteomes" id="UP000270230">
    <property type="component" value="Unassembled WGS sequence"/>
</dbReference>
<feature type="compositionally biased region" description="Acidic residues" evidence="2">
    <location>
        <begin position="279"/>
        <end position="292"/>
    </location>
</feature>
<evidence type="ECO:0000313" key="4">
    <source>
        <dbReference type="Proteomes" id="UP000270230"/>
    </source>
</evidence>
<sequence length="377" mass="41633">MPQERILRFPRTDSPGEHVLVNVTTAGSKPLDIKLVATEAEHVYPTVLRDSTVKSLQASNYGGNLDEWKSILRHVLLQEKHEAPAQTIFEGLETVAGINGSALNLTFRKNIRGITQRLGSLSIAQDDEAEEVSPFDWCFTAVGQTDDLRLQLETLQASVSSHSNQVVKLNQQLEDLVKAKKDHEYELLQKFAALLNTKKLKIRDQQRLLAGAKLPKDAAKAVRDARDSDVASGRRASGARLHKRKANSSAEPESAGADTTSENEDDDALREQKQTPQQTDEETQDEGSEDGFDAPPPPSQSRKHGNNGEDRDANIDTAKAQSGEKDDSVPPPRRELPFQKKNVGKDRTPSTSKSSKPTAQQNEEVDDDDEEETDDEL</sequence>
<dbReference type="EMBL" id="QWIN01003184">
    <property type="protein sequence ID" value="RMY25787.1"/>
    <property type="molecule type" value="Genomic_DNA"/>
</dbReference>
<dbReference type="OrthoDB" id="8064436at2759"/>
<dbReference type="VEuPathDB" id="FungiDB:BTJ68_06513"/>
<organism evidence="3 4">
    <name type="scientific">Hortaea werneckii</name>
    <name type="common">Black yeast</name>
    <name type="synonym">Cladosporium werneckii</name>
    <dbReference type="NCBI Taxonomy" id="91943"/>
    <lineage>
        <taxon>Eukaryota</taxon>
        <taxon>Fungi</taxon>
        <taxon>Dikarya</taxon>
        <taxon>Ascomycota</taxon>
        <taxon>Pezizomycotina</taxon>
        <taxon>Dothideomycetes</taxon>
        <taxon>Dothideomycetidae</taxon>
        <taxon>Mycosphaerellales</taxon>
        <taxon>Teratosphaeriaceae</taxon>
        <taxon>Hortaea</taxon>
    </lineage>
</organism>
<feature type="compositionally biased region" description="Basic and acidic residues" evidence="2">
    <location>
        <begin position="214"/>
        <end position="229"/>
    </location>
</feature>
<reference evidence="3 4" key="1">
    <citation type="journal article" date="2018" name="BMC Genomics">
        <title>Genomic evidence for intraspecific hybridization in a clonal and extremely halotolerant yeast.</title>
        <authorList>
            <person name="Gostincar C."/>
            <person name="Stajich J.E."/>
            <person name="Zupancic J."/>
            <person name="Zalar P."/>
            <person name="Gunde-Cimerman N."/>
        </authorList>
    </citation>
    <scope>NUCLEOTIDE SEQUENCE [LARGE SCALE GENOMIC DNA]</scope>
    <source>
        <strain evidence="3 4">EXF-151</strain>
    </source>
</reference>
<keyword evidence="1" id="KW-0175">Coiled coil</keyword>
<proteinExistence type="predicted"/>
<feature type="region of interest" description="Disordered" evidence="2">
    <location>
        <begin position="214"/>
        <end position="377"/>
    </location>
</feature>
<protein>
    <submittedName>
        <fullName evidence="3">Uncharacterized protein</fullName>
    </submittedName>
</protein>
<dbReference type="SUPFAM" id="SSF58022">
    <property type="entry name" value="XRCC4, C-terminal oligomerization domain"/>
    <property type="match status" value="1"/>
</dbReference>
<dbReference type="Gene3D" id="1.20.5.370">
    <property type="match status" value="1"/>
</dbReference>
<dbReference type="InterPro" id="IPR014751">
    <property type="entry name" value="XRCC4-like_C"/>
</dbReference>
<feature type="compositionally biased region" description="Acidic residues" evidence="2">
    <location>
        <begin position="363"/>
        <end position="377"/>
    </location>
</feature>
<feature type="compositionally biased region" description="Low complexity" evidence="2">
    <location>
        <begin position="349"/>
        <end position="358"/>
    </location>
</feature>
<dbReference type="PANTHER" id="PTHR42067:SF1">
    <property type="entry name" value="MITOTIC APPARATUS PROTEIN P62"/>
    <property type="match status" value="1"/>
</dbReference>
<comment type="caution">
    <text evidence="3">The sequence shown here is derived from an EMBL/GenBank/DDBJ whole genome shotgun (WGS) entry which is preliminary data.</text>
</comment>
<name>A0A3M7AE81_HORWE</name>
<accession>A0A3M7AE81</accession>
<evidence type="ECO:0000256" key="2">
    <source>
        <dbReference type="SAM" id="MobiDB-lite"/>
    </source>
</evidence>
<feature type="compositionally biased region" description="Basic and acidic residues" evidence="2">
    <location>
        <begin position="322"/>
        <end position="348"/>
    </location>
</feature>